<evidence type="ECO:0000259" key="8">
    <source>
        <dbReference type="PROSITE" id="PS51914"/>
    </source>
</evidence>
<dbReference type="OMA" id="QNSTHRI"/>
<sequence length="1041" mass="116006">MKTSLTCIPAHFDCNVIDQYGNEYDLSLLAKYSNGNWEVADNRPNYSHLRYHINFCRPLNKVVDYKCPGGSSGACQTNVLQNESVGRDLGSQMNEPIVNNKGTVVLRYTDGSYCHNGQFKRSTTVNLFCSGEQEDLKFIGETPECEYIFSLATPVACPVQSSFGNACTVKDPFFGYIFDLNPLKSKNNNYNVTVGDYNFYFNVCDKLNGFENACINSSACQTKPKEPSFSKSLGLPNDRLIYRNGLITLEYKSGTGTCHGKYNRSTRITFTCHHALEDKDGPYFVSEAEDCTYLFEWPTVHACPPFDVIECSAIGDNGAYYDLSKLSLPNDNYYVKHPMYEKNFVINVCRSVVHTPDSVCPYTSASCLTDVSNHPVDEPVNLGRVSQGPYIDNGKLKINYTSGDPCDVEGTETARFMQTVIEFICDRKSIDSKPEFVGRDGCTYYFDWHTVYACESESIKTTGDCTAEDPLTGYLFNLSSLRNRGLFKYQKGNHQYYVSVCGNNDSSPCGADSGMCQEELIGAKRHWSGGKPNNHLVYNDGIIFLNYSDGDPCHNGRFTRNTLIEFHCGNGVGEPKFLYESHDCTYYFSWKTELACQTLLHCAIKNGSQYYDLTSIAGTFHLAASSILNDNASYFISVCNSLQKLPEVSCPPGAGICKVQKDGFAESLGSVEYPPFVDFMGHATAIYTNGSTCLKNSNFQNRARIIFVCDSEAGVGEPVLLTEDDECYFIFEWRTSIVCPEKPTSDTKFTSCNYTDSSKGIYFNLLPLQKAGTKPYYEVTDRNSSYLLNVCATLENSNLANCKDAGVCKTEGNNVNNYGIAASQKITYDGRRFRLTFFDGDDCPSGFKGKLTSEVLFVCNPLAGVGEPIVHKKYTCMTVFLWETSLSCQKMQDQCAFDIDGNHYDFNLLSSLSHNWNTSDSKNTTYYINLCRGIQQTMDTFGCSPTAAVCMVDLNGFHLSLGMVETMKVKLFNATDLLLTFESGDSRACSTVSSDKKLKPVTRLFMRCGSKLGHPRIFSGPDDKCFYDFVWESSLACADLA</sequence>
<dbReference type="PROSITE" id="PS51914">
    <property type="entry name" value="MRH"/>
    <property type="match status" value="7"/>
</dbReference>
<feature type="domain" description="MRH" evidence="8">
    <location>
        <begin position="12"/>
        <end position="159"/>
    </location>
</feature>
<evidence type="ECO:0000256" key="6">
    <source>
        <dbReference type="ARBA" id="ARBA00023136"/>
    </source>
</evidence>
<feature type="domain" description="MRH" evidence="8">
    <location>
        <begin position="600"/>
        <end position="741"/>
    </location>
</feature>
<feature type="domain" description="MRH" evidence="8">
    <location>
        <begin position="309"/>
        <end position="456"/>
    </location>
</feature>
<dbReference type="GO" id="GO:0005537">
    <property type="term" value="F:D-mannose binding"/>
    <property type="evidence" value="ECO:0007669"/>
    <property type="project" value="InterPro"/>
</dbReference>
<reference evidence="9 10" key="1">
    <citation type="submission" date="2013-11" db="EMBL/GenBank/DDBJ databases">
        <title>Genome sequencing of Stegodyphus mimosarum.</title>
        <authorList>
            <person name="Bechsgaard J."/>
        </authorList>
    </citation>
    <scope>NUCLEOTIDE SEQUENCE [LARGE SCALE GENOMIC DNA]</scope>
</reference>
<dbReference type="SUPFAM" id="SSF50911">
    <property type="entry name" value="Mannose 6-phosphate receptor domain"/>
    <property type="match status" value="7"/>
</dbReference>
<organism evidence="9 10">
    <name type="scientific">Stegodyphus mimosarum</name>
    <name type="common">African social velvet spider</name>
    <dbReference type="NCBI Taxonomy" id="407821"/>
    <lineage>
        <taxon>Eukaryota</taxon>
        <taxon>Metazoa</taxon>
        <taxon>Ecdysozoa</taxon>
        <taxon>Arthropoda</taxon>
        <taxon>Chelicerata</taxon>
        <taxon>Arachnida</taxon>
        <taxon>Araneae</taxon>
        <taxon>Araneomorphae</taxon>
        <taxon>Entelegynae</taxon>
        <taxon>Eresoidea</taxon>
        <taxon>Eresidae</taxon>
        <taxon>Stegodyphus</taxon>
    </lineage>
</organism>
<keyword evidence="5" id="KW-1133">Transmembrane helix</keyword>
<gene>
    <name evidence="9" type="ORF">X975_05626</name>
</gene>
<dbReference type="Pfam" id="PF00878">
    <property type="entry name" value="CIMR"/>
    <property type="match status" value="7"/>
</dbReference>
<dbReference type="PANTHER" id="PTHR15071">
    <property type="entry name" value="MANNOSE-6-PHOSPHATE RECEPTOR FAMILY MEMBER"/>
    <property type="match status" value="1"/>
</dbReference>
<evidence type="ECO:0000256" key="3">
    <source>
        <dbReference type="ARBA" id="ARBA00022692"/>
    </source>
</evidence>
<dbReference type="InterPro" id="IPR009011">
    <property type="entry name" value="Man6P_isomerase_rcpt-bd_dom_sf"/>
</dbReference>
<evidence type="ECO:0000256" key="7">
    <source>
        <dbReference type="ARBA" id="ARBA00023157"/>
    </source>
</evidence>
<evidence type="ECO:0000256" key="4">
    <source>
        <dbReference type="ARBA" id="ARBA00022729"/>
    </source>
</evidence>
<dbReference type="AlphaFoldDB" id="A0A087UT87"/>
<keyword evidence="2" id="KW-0813">Transport</keyword>
<evidence type="ECO:0000256" key="2">
    <source>
        <dbReference type="ARBA" id="ARBA00022448"/>
    </source>
</evidence>
<accession>A0A087UT87</accession>
<proteinExistence type="predicted"/>
<evidence type="ECO:0000256" key="1">
    <source>
        <dbReference type="ARBA" id="ARBA00004308"/>
    </source>
</evidence>
<feature type="domain" description="MRH" evidence="8">
    <location>
        <begin position="165"/>
        <end position="305"/>
    </location>
</feature>
<dbReference type="OrthoDB" id="6415249at2759"/>
<evidence type="ECO:0000313" key="9">
    <source>
        <dbReference type="EMBL" id="KFM80576.1"/>
    </source>
</evidence>
<dbReference type="SMART" id="SM01404">
    <property type="entry name" value="CIMR"/>
    <property type="match status" value="7"/>
</dbReference>
<evidence type="ECO:0000313" key="10">
    <source>
        <dbReference type="Proteomes" id="UP000054359"/>
    </source>
</evidence>
<keyword evidence="9" id="KW-0675">Receptor</keyword>
<evidence type="ECO:0000256" key="5">
    <source>
        <dbReference type="ARBA" id="ARBA00022989"/>
    </source>
</evidence>
<dbReference type="Gene3D" id="2.70.130.10">
    <property type="entry name" value="Mannose-6-phosphate receptor binding domain"/>
    <property type="match status" value="7"/>
</dbReference>
<feature type="non-terminal residue" evidence="9">
    <location>
        <position position="1041"/>
    </location>
</feature>
<dbReference type="STRING" id="407821.A0A087UT87"/>
<dbReference type="EMBL" id="KK121484">
    <property type="protein sequence ID" value="KFM80576.1"/>
    <property type="molecule type" value="Genomic_DNA"/>
</dbReference>
<dbReference type="GO" id="GO:0005886">
    <property type="term" value="C:plasma membrane"/>
    <property type="evidence" value="ECO:0007669"/>
    <property type="project" value="TreeGrafter"/>
</dbReference>
<keyword evidence="6" id="KW-0472">Membrane</keyword>
<comment type="subcellular location">
    <subcellularLocation>
        <location evidence="1">Endomembrane system</location>
    </subcellularLocation>
</comment>
<keyword evidence="3" id="KW-0812">Transmembrane</keyword>
<name>A0A087UT87_STEMI</name>
<dbReference type="GO" id="GO:0005520">
    <property type="term" value="F:insulin-like growth factor binding"/>
    <property type="evidence" value="ECO:0007669"/>
    <property type="project" value="TreeGrafter"/>
</dbReference>
<keyword evidence="4" id="KW-0732">Signal</keyword>
<keyword evidence="10" id="KW-1185">Reference proteome</keyword>
<dbReference type="Proteomes" id="UP000054359">
    <property type="component" value="Unassembled WGS sequence"/>
</dbReference>
<keyword evidence="7" id="KW-1015">Disulfide bond</keyword>
<dbReference type="InterPro" id="IPR044865">
    <property type="entry name" value="MRH_dom"/>
</dbReference>
<dbReference type="GO" id="GO:0038023">
    <property type="term" value="F:signaling receptor activity"/>
    <property type="evidence" value="ECO:0007669"/>
    <property type="project" value="InterPro"/>
</dbReference>
<dbReference type="PANTHER" id="PTHR15071:SF17">
    <property type="entry name" value="CATION-INDEPENDENT MANNOSE-6-PHOSPHATE RECEPTOR"/>
    <property type="match status" value="1"/>
</dbReference>
<dbReference type="GO" id="GO:0007041">
    <property type="term" value="P:lysosomal transport"/>
    <property type="evidence" value="ECO:0007669"/>
    <property type="project" value="InterPro"/>
</dbReference>
<feature type="domain" description="MRH" evidence="8">
    <location>
        <begin position="750"/>
        <end position="890"/>
    </location>
</feature>
<dbReference type="GO" id="GO:0005770">
    <property type="term" value="C:late endosome"/>
    <property type="evidence" value="ECO:0007669"/>
    <property type="project" value="TreeGrafter"/>
</dbReference>
<protein>
    <submittedName>
        <fullName evidence="9">Cation-independent mannose-6-phosphate receptor</fullName>
    </submittedName>
</protein>
<feature type="domain" description="MRH" evidence="8">
    <location>
        <begin position="463"/>
        <end position="598"/>
    </location>
</feature>
<feature type="domain" description="MRH" evidence="8">
    <location>
        <begin position="893"/>
        <end position="1039"/>
    </location>
</feature>
<dbReference type="GO" id="GO:0005802">
    <property type="term" value="C:trans-Golgi network"/>
    <property type="evidence" value="ECO:0007669"/>
    <property type="project" value="TreeGrafter"/>
</dbReference>
<dbReference type="InterPro" id="IPR000479">
    <property type="entry name" value="CIMR_rpt"/>
</dbReference>